<reference evidence="4" key="1">
    <citation type="submission" date="2020-11" db="EMBL/GenBank/DDBJ databases">
        <title>Whole-genome analyses of Nonomuraea sp. K274.</title>
        <authorList>
            <person name="Veyisoglu A."/>
        </authorList>
    </citation>
    <scope>NUCLEOTIDE SEQUENCE</scope>
    <source>
        <strain evidence="4">K274</strain>
    </source>
</reference>
<evidence type="ECO:0000313" key="5">
    <source>
        <dbReference type="Proteomes" id="UP000605361"/>
    </source>
</evidence>
<dbReference type="InterPro" id="IPR003439">
    <property type="entry name" value="ABC_transporter-like_ATP-bd"/>
</dbReference>
<dbReference type="PANTHER" id="PTHR43335:SF4">
    <property type="entry name" value="ABC TRANSPORTER, ATP-BINDING PROTEIN"/>
    <property type="match status" value="1"/>
</dbReference>
<dbReference type="AlphaFoldDB" id="A0A931A7B2"/>
<comment type="similarity">
    <text evidence="1">Belongs to the ABC transporter superfamily.</text>
</comment>
<accession>A0A931A7B2</accession>
<gene>
    <name evidence="4" type="ORF">ITP53_03075</name>
</gene>
<keyword evidence="4" id="KW-0547">Nucleotide-binding</keyword>
<evidence type="ECO:0000256" key="2">
    <source>
        <dbReference type="ARBA" id="ARBA00022448"/>
    </source>
</evidence>
<evidence type="ECO:0000259" key="3">
    <source>
        <dbReference type="Pfam" id="PF00005"/>
    </source>
</evidence>
<feature type="domain" description="ABC transporter" evidence="3">
    <location>
        <begin position="17"/>
        <end position="93"/>
    </location>
</feature>
<proteinExistence type="inferred from homology"/>
<dbReference type="PANTHER" id="PTHR43335">
    <property type="entry name" value="ABC TRANSPORTER, ATP-BINDING PROTEIN"/>
    <property type="match status" value="1"/>
</dbReference>
<dbReference type="Proteomes" id="UP000605361">
    <property type="component" value="Unassembled WGS sequence"/>
</dbReference>
<dbReference type="InterPro" id="IPR027417">
    <property type="entry name" value="P-loop_NTPase"/>
</dbReference>
<sequence length="102" mass="11131">MEVEGVVKRYREVTAVDHVSLQLQAGQIYALLGLNGAGKTTLIRMLLGMIAPTRGSVHVLGAAVSAGDRSAWARTGYFVEAPTAYPELTVRENKVYRFKTHV</sequence>
<comment type="caution">
    <text evidence="4">The sequence shown here is derived from an EMBL/GenBank/DDBJ whole genome shotgun (WGS) entry which is preliminary data.</text>
</comment>
<dbReference type="SUPFAM" id="SSF52540">
    <property type="entry name" value="P-loop containing nucleoside triphosphate hydrolases"/>
    <property type="match status" value="1"/>
</dbReference>
<name>A0A931A7B2_9ACTN</name>
<evidence type="ECO:0000313" key="4">
    <source>
        <dbReference type="EMBL" id="MBF8184739.1"/>
    </source>
</evidence>
<dbReference type="GO" id="GO:0005524">
    <property type="term" value="F:ATP binding"/>
    <property type="evidence" value="ECO:0007669"/>
    <property type="project" value="UniProtKB-KW"/>
</dbReference>
<protein>
    <submittedName>
        <fullName evidence="4">ATP-binding cassette domain-containing protein</fullName>
    </submittedName>
</protein>
<keyword evidence="2" id="KW-0813">Transport</keyword>
<dbReference type="EMBL" id="JADOGI010000005">
    <property type="protein sequence ID" value="MBF8184739.1"/>
    <property type="molecule type" value="Genomic_DNA"/>
</dbReference>
<dbReference type="Gene3D" id="3.40.50.300">
    <property type="entry name" value="P-loop containing nucleotide triphosphate hydrolases"/>
    <property type="match status" value="1"/>
</dbReference>
<evidence type="ECO:0000256" key="1">
    <source>
        <dbReference type="ARBA" id="ARBA00005417"/>
    </source>
</evidence>
<keyword evidence="4" id="KW-0067">ATP-binding</keyword>
<dbReference type="GO" id="GO:0016887">
    <property type="term" value="F:ATP hydrolysis activity"/>
    <property type="evidence" value="ECO:0007669"/>
    <property type="project" value="InterPro"/>
</dbReference>
<dbReference type="Pfam" id="PF00005">
    <property type="entry name" value="ABC_tran"/>
    <property type="match status" value="1"/>
</dbReference>
<organism evidence="4 5">
    <name type="scientific">Nonomuraea cypriaca</name>
    <dbReference type="NCBI Taxonomy" id="1187855"/>
    <lineage>
        <taxon>Bacteria</taxon>
        <taxon>Bacillati</taxon>
        <taxon>Actinomycetota</taxon>
        <taxon>Actinomycetes</taxon>
        <taxon>Streptosporangiales</taxon>
        <taxon>Streptosporangiaceae</taxon>
        <taxon>Nonomuraea</taxon>
    </lineage>
</organism>
<keyword evidence="5" id="KW-1185">Reference proteome</keyword>